<evidence type="ECO:0000256" key="14">
    <source>
        <dbReference type="ARBA" id="ARBA00034338"/>
    </source>
</evidence>
<evidence type="ECO:0000256" key="4">
    <source>
        <dbReference type="ARBA" id="ARBA00013015"/>
    </source>
</evidence>
<name>A0A226ES52_FOLCA</name>
<evidence type="ECO:0000313" key="26">
    <source>
        <dbReference type="EMBL" id="OXA59987.1"/>
    </source>
</evidence>
<dbReference type="PROSITE" id="PS00383">
    <property type="entry name" value="TYR_PHOSPHATASE_1"/>
    <property type="match status" value="1"/>
</dbReference>
<keyword evidence="9" id="KW-0904">Protein phosphatase</keyword>
<dbReference type="GO" id="GO:0004725">
    <property type="term" value="F:protein tyrosine phosphatase activity"/>
    <property type="evidence" value="ECO:0007669"/>
    <property type="project" value="UniProtKB-EC"/>
</dbReference>
<accession>A0A226ES52</accession>
<dbReference type="GO" id="GO:0046856">
    <property type="term" value="P:phosphatidylinositol dephosphorylation"/>
    <property type="evidence" value="ECO:0007669"/>
    <property type="project" value="TreeGrafter"/>
</dbReference>
<evidence type="ECO:0000256" key="1">
    <source>
        <dbReference type="ARBA" id="ARBA00004487"/>
    </source>
</evidence>
<dbReference type="STRING" id="158441.A0A226ES52"/>
<evidence type="ECO:0000256" key="11">
    <source>
        <dbReference type="ARBA" id="ARBA00023273"/>
    </source>
</evidence>
<dbReference type="GO" id="GO:0004722">
    <property type="term" value="F:protein serine/threonine phosphatase activity"/>
    <property type="evidence" value="ECO:0007669"/>
    <property type="project" value="UniProtKB-EC"/>
</dbReference>
<dbReference type="Pfam" id="PF10409">
    <property type="entry name" value="PTEN_C2"/>
    <property type="match status" value="1"/>
</dbReference>
<dbReference type="CDD" id="cd14509">
    <property type="entry name" value="PTP_PTEN"/>
    <property type="match status" value="1"/>
</dbReference>
<dbReference type="InterPro" id="IPR035892">
    <property type="entry name" value="C2_domain_sf"/>
</dbReference>
<dbReference type="SMART" id="SM01326">
    <property type="entry name" value="PTEN_C2"/>
    <property type="match status" value="1"/>
</dbReference>
<evidence type="ECO:0000256" key="19">
    <source>
        <dbReference type="ARBA" id="ARBA00047986"/>
    </source>
</evidence>
<comment type="catalytic activity">
    <reaction evidence="21">
        <text>O-phospho-L-tyrosyl-[protein] + H2O = L-tyrosyl-[protein] + phosphate</text>
        <dbReference type="Rhea" id="RHEA:10684"/>
        <dbReference type="Rhea" id="RHEA-COMP:10136"/>
        <dbReference type="Rhea" id="RHEA-COMP:20101"/>
        <dbReference type="ChEBI" id="CHEBI:15377"/>
        <dbReference type="ChEBI" id="CHEBI:43474"/>
        <dbReference type="ChEBI" id="CHEBI:46858"/>
        <dbReference type="ChEBI" id="CHEBI:61978"/>
        <dbReference type="EC" id="3.1.3.48"/>
    </reaction>
    <physiologicalReaction direction="left-to-right" evidence="21">
        <dbReference type="Rhea" id="RHEA:10685"/>
    </physiologicalReaction>
</comment>
<dbReference type="EC" id="3.1.3.16" evidence="6"/>
<evidence type="ECO:0000259" key="23">
    <source>
        <dbReference type="PROSITE" id="PS50056"/>
    </source>
</evidence>
<sequence>MSSNIIKGLVSKQRRRFKQDGFDLDLTYILPNVIAMGYPGDKIEGLYRNNIDDVNKFLESKHPGHYKIYNLCEERTYNTSKFKSGTVAHYPFVDHNPPQLQIIPDFCNDVDEWLRQNPHNVAVVHCKAGKGRTGVMICCYLLHCGKFSTAREALKYYAQERTHDRKGVTIPSQQRYVQYYEDLRKQRTQGGHQHRNSDSNGCLGNFDGLMLTHVQVKGTLLETMTSNDLLTELYITITNNAKVYSTSPFTLLNQRSRHCSNKLVLDNPIHVTGDMKIELYSRPKITLTKKKSKMCQAWVNTQFSEELCDLHLELEEECRRISTSVTTTTLNTATSCEKNGGLSLSASTTNCINKLHASGSPVAMSCPPPSDSMRPRIPDIWKRTSRGSGSSPTSSTHPPSPLNLLPPPNRIITLTKPDLDKAHKDKANKIFSQDFQISLLFYCNVNLSSTQL</sequence>
<feature type="domain" description="Phosphatase tensin-type" evidence="24">
    <location>
        <begin position="15"/>
        <end position="187"/>
    </location>
</feature>
<protein>
    <recommendedName>
        <fullName evidence="14">Phosphatidylinositol 3,4,5-trisphosphate 3-phosphatase and dual-specificity protein phosphatase PTEN</fullName>
        <ecNumber evidence="6">3.1.3.16</ecNumber>
        <ecNumber evidence="5">3.1.3.48</ecNumber>
        <ecNumber evidence="4">3.1.3.67</ecNumber>
    </recommendedName>
    <alternativeName>
        <fullName evidence="18">Inositol polyphosphate 3-phosphatase</fullName>
    </alternativeName>
</protein>
<dbReference type="GO" id="GO:0048870">
    <property type="term" value="P:cell motility"/>
    <property type="evidence" value="ECO:0007669"/>
    <property type="project" value="TreeGrafter"/>
</dbReference>
<comment type="catalytic activity">
    <reaction evidence="16">
        <text>a 1,2-diacyl-sn-glycero-3-phospho-(1D-myo-inositol-3,4,5-trisphosphate) + H2O = a 1,2-diacyl-sn-glycero-3-phospho-(1D-myo-inositol-4,5-bisphosphate) + phosphate</text>
        <dbReference type="Rhea" id="RHEA:25017"/>
        <dbReference type="ChEBI" id="CHEBI:15377"/>
        <dbReference type="ChEBI" id="CHEBI:43474"/>
        <dbReference type="ChEBI" id="CHEBI:57836"/>
        <dbReference type="ChEBI" id="CHEBI:58456"/>
        <dbReference type="EC" id="3.1.3.67"/>
    </reaction>
    <physiologicalReaction direction="left-to-right" evidence="16">
        <dbReference type="Rhea" id="RHEA:25018"/>
    </physiologicalReaction>
</comment>
<dbReference type="AlphaFoldDB" id="A0A226ES52"/>
<dbReference type="SMART" id="SM00404">
    <property type="entry name" value="PTPc_motif"/>
    <property type="match status" value="1"/>
</dbReference>
<dbReference type="GO" id="GO:0008285">
    <property type="term" value="P:negative regulation of cell population proliferation"/>
    <property type="evidence" value="ECO:0007669"/>
    <property type="project" value="TreeGrafter"/>
</dbReference>
<feature type="compositionally biased region" description="Low complexity" evidence="22">
    <location>
        <begin position="386"/>
        <end position="397"/>
    </location>
</feature>
<evidence type="ECO:0000256" key="18">
    <source>
        <dbReference type="ARBA" id="ARBA00044309"/>
    </source>
</evidence>
<feature type="region of interest" description="Disordered" evidence="22">
    <location>
        <begin position="362"/>
        <end position="410"/>
    </location>
</feature>
<organism evidence="26 27">
    <name type="scientific">Folsomia candida</name>
    <name type="common">Springtail</name>
    <dbReference type="NCBI Taxonomy" id="158441"/>
    <lineage>
        <taxon>Eukaryota</taxon>
        <taxon>Metazoa</taxon>
        <taxon>Ecdysozoa</taxon>
        <taxon>Arthropoda</taxon>
        <taxon>Hexapoda</taxon>
        <taxon>Collembola</taxon>
        <taxon>Entomobryomorpha</taxon>
        <taxon>Isotomoidea</taxon>
        <taxon>Isotomidae</taxon>
        <taxon>Proisotominae</taxon>
        <taxon>Folsomia</taxon>
    </lineage>
</organism>
<dbReference type="InterPro" id="IPR029021">
    <property type="entry name" value="Prot-tyrosine_phosphatase-like"/>
</dbReference>
<dbReference type="GO" id="GO:0051896">
    <property type="term" value="P:regulation of phosphatidylinositol 3-kinase/protein kinase B signal transduction"/>
    <property type="evidence" value="ECO:0007669"/>
    <property type="project" value="TreeGrafter"/>
</dbReference>
<evidence type="ECO:0000256" key="20">
    <source>
        <dbReference type="ARBA" id="ARBA00048832"/>
    </source>
</evidence>
<comment type="catalytic activity">
    <reaction evidence="15">
        <text>1D-myo-inositol 1,3,4,5-tetrakisphosphate + H2O = 1D-myo-inositol 1,4,5-trisphosphate + phosphate</text>
        <dbReference type="Rhea" id="RHEA:77155"/>
        <dbReference type="ChEBI" id="CHEBI:15377"/>
        <dbReference type="ChEBI" id="CHEBI:43474"/>
        <dbReference type="ChEBI" id="CHEBI:57895"/>
        <dbReference type="ChEBI" id="CHEBI:203600"/>
    </reaction>
    <physiologicalReaction direction="left-to-right" evidence="15">
        <dbReference type="Rhea" id="RHEA:77156"/>
    </physiologicalReaction>
</comment>
<dbReference type="GO" id="GO:0050793">
    <property type="term" value="P:regulation of developmental process"/>
    <property type="evidence" value="ECO:0007669"/>
    <property type="project" value="UniProtKB-ARBA"/>
</dbReference>
<feature type="domain" description="Tyrosine specific protein phosphatases" evidence="23">
    <location>
        <begin position="104"/>
        <end position="161"/>
    </location>
</feature>
<evidence type="ECO:0000259" key="25">
    <source>
        <dbReference type="PROSITE" id="PS51182"/>
    </source>
</evidence>
<dbReference type="GO" id="GO:0043491">
    <property type="term" value="P:phosphatidylinositol 3-kinase/protein kinase B signal transduction"/>
    <property type="evidence" value="ECO:0007669"/>
    <property type="project" value="TreeGrafter"/>
</dbReference>
<keyword evidence="8" id="KW-0378">Hydrolase</keyword>
<dbReference type="InterPro" id="IPR000387">
    <property type="entry name" value="Tyr_Pase_dom"/>
</dbReference>
<feature type="compositionally biased region" description="Basic and acidic residues" evidence="22">
    <location>
        <begin position="373"/>
        <end position="382"/>
    </location>
</feature>
<dbReference type="PROSITE" id="PS51182">
    <property type="entry name" value="C2_TENSIN"/>
    <property type="match status" value="1"/>
</dbReference>
<dbReference type="GO" id="GO:0005886">
    <property type="term" value="C:plasma membrane"/>
    <property type="evidence" value="ECO:0007669"/>
    <property type="project" value="TreeGrafter"/>
</dbReference>
<dbReference type="GO" id="GO:0005829">
    <property type="term" value="C:cytosol"/>
    <property type="evidence" value="ECO:0007669"/>
    <property type="project" value="TreeGrafter"/>
</dbReference>
<comment type="caution">
    <text evidence="26">The sequence shown here is derived from an EMBL/GenBank/DDBJ whole genome shotgun (WGS) entry which is preliminary data.</text>
</comment>
<dbReference type="PANTHER" id="PTHR12305:SF81">
    <property type="entry name" value="PHOSPHATIDYLINOSITOL 3,4,5-TRISPHOSPHATE 3-PHOSPHATASE AND DUAL-SPECIFICITY PROTEIN PHOSPHATASE PTEN"/>
    <property type="match status" value="1"/>
</dbReference>
<evidence type="ECO:0000313" key="27">
    <source>
        <dbReference type="Proteomes" id="UP000198287"/>
    </source>
</evidence>
<comment type="catalytic activity">
    <reaction evidence="20">
        <text>O-phospho-L-threonyl-[protein] + H2O = L-threonyl-[protein] + phosphate</text>
        <dbReference type="Rhea" id="RHEA:47004"/>
        <dbReference type="Rhea" id="RHEA-COMP:11060"/>
        <dbReference type="Rhea" id="RHEA-COMP:11605"/>
        <dbReference type="ChEBI" id="CHEBI:15377"/>
        <dbReference type="ChEBI" id="CHEBI:30013"/>
        <dbReference type="ChEBI" id="CHEBI:43474"/>
        <dbReference type="ChEBI" id="CHEBI:61977"/>
        <dbReference type="EC" id="3.1.3.16"/>
    </reaction>
    <physiologicalReaction direction="left-to-right" evidence="20">
        <dbReference type="Rhea" id="RHEA:47005"/>
    </physiologicalReaction>
</comment>
<dbReference type="GO" id="GO:0005634">
    <property type="term" value="C:nucleus"/>
    <property type="evidence" value="ECO:0007669"/>
    <property type="project" value="TreeGrafter"/>
</dbReference>
<dbReference type="PANTHER" id="PTHR12305">
    <property type="entry name" value="PHOSPHATASE WITH HOMOLOGY TO TENSIN"/>
    <property type="match status" value="1"/>
</dbReference>
<evidence type="ECO:0000256" key="15">
    <source>
        <dbReference type="ARBA" id="ARBA00043734"/>
    </source>
</evidence>
<evidence type="ECO:0000256" key="17">
    <source>
        <dbReference type="ARBA" id="ARBA00043762"/>
    </source>
</evidence>
<feature type="compositionally biased region" description="Pro residues" evidence="22">
    <location>
        <begin position="398"/>
        <end position="409"/>
    </location>
</feature>
<gene>
    <name evidence="26" type="ORF">Fcan01_04193</name>
</gene>
<evidence type="ECO:0000256" key="7">
    <source>
        <dbReference type="ARBA" id="ARBA00022490"/>
    </source>
</evidence>
<comment type="catalytic activity">
    <reaction evidence="13">
        <text>1,2-dioctanoyl-sn-glycero-3-phospho-(1D-myo-inositol-3,4,5-trisphosphate) + H2O = 1,2-dioctanoyl-sn-glycero-3-phospho-(1D-myo-inositol-4,5-bisphosphate) + phosphate</text>
        <dbReference type="Rhea" id="RHEA:43552"/>
        <dbReference type="ChEBI" id="CHEBI:15377"/>
        <dbReference type="ChEBI" id="CHEBI:43474"/>
        <dbReference type="ChEBI" id="CHEBI:83416"/>
        <dbReference type="ChEBI" id="CHEBI:83419"/>
    </reaction>
    <physiologicalReaction direction="left-to-right" evidence="13">
        <dbReference type="Rhea" id="RHEA:43553"/>
    </physiologicalReaction>
</comment>
<dbReference type="Gene3D" id="2.60.40.1110">
    <property type="match status" value="1"/>
</dbReference>
<evidence type="ECO:0000256" key="9">
    <source>
        <dbReference type="ARBA" id="ARBA00022912"/>
    </source>
</evidence>
<evidence type="ECO:0000256" key="10">
    <source>
        <dbReference type="ARBA" id="ARBA00023098"/>
    </source>
</evidence>
<dbReference type="PROSITE" id="PS50056">
    <property type="entry name" value="TYR_PHOSPHATASE_2"/>
    <property type="match status" value="1"/>
</dbReference>
<dbReference type="SUPFAM" id="SSF52799">
    <property type="entry name" value="(Phosphotyrosine protein) phosphatases II"/>
    <property type="match status" value="1"/>
</dbReference>
<dbReference type="EMBL" id="LNIX01000002">
    <property type="protein sequence ID" value="OXA59987.1"/>
    <property type="molecule type" value="Genomic_DNA"/>
</dbReference>
<dbReference type="EC" id="3.1.3.67" evidence="4"/>
<dbReference type="InterPro" id="IPR045101">
    <property type="entry name" value="PTP_PTEN"/>
</dbReference>
<dbReference type="FunFam" id="3.90.190.10:FF:000029">
    <property type="entry name" value="Phosphatidylinositol 3,4,5-trisphosphate 3-phosphatase and dual-specificity protein phosphatase PTEN"/>
    <property type="match status" value="1"/>
</dbReference>
<dbReference type="InterPro" id="IPR014020">
    <property type="entry name" value="Tensin_C2-dom"/>
</dbReference>
<comment type="catalytic activity">
    <reaction evidence="17">
        <text>1D-myo-inositol 1,3,4,5,6-pentakisphosphate + H2O = 1D-myo-inositol 1,4,5,6-tetrakisphosphate + phosphate</text>
        <dbReference type="Rhea" id="RHEA:77143"/>
        <dbReference type="ChEBI" id="CHEBI:15377"/>
        <dbReference type="ChEBI" id="CHEBI:43474"/>
        <dbReference type="ChEBI" id="CHEBI:57627"/>
        <dbReference type="ChEBI" id="CHEBI:57733"/>
    </reaction>
    <physiologicalReaction direction="left-to-right" evidence="17">
        <dbReference type="Rhea" id="RHEA:77144"/>
    </physiologicalReaction>
</comment>
<dbReference type="InterPro" id="IPR003595">
    <property type="entry name" value="Tyr_Pase_cat"/>
</dbReference>
<dbReference type="SUPFAM" id="SSF49562">
    <property type="entry name" value="C2 domain (Calcium/lipid-binding domain, CaLB)"/>
    <property type="match status" value="1"/>
</dbReference>
<comment type="subcellular location">
    <subcellularLocation>
        <location evidence="1">Cell projection</location>
        <location evidence="1">Neuron projection</location>
    </subcellularLocation>
    <subcellularLocation>
        <location evidence="2">Cytoplasm</location>
    </subcellularLocation>
</comment>
<keyword evidence="10" id="KW-0443">Lipid metabolism</keyword>
<dbReference type="OrthoDB" id="7988839at2759"/>
<dbReference type="GO" id="GO:0043005">
    <property type="term" value="C:neuron projection"/>
    <property type="evidence" value="ECO:0007669"/>
    <property type="project" value="UniProtKB-SubCell"/>
</dbReference>
<evidence type="ECO:0000256" key="21">
    <source>
        <dbReference type="ARBA" id="ARBA00051341"/>
    </source>
</evidence>
<evidence type="ECO:0000256" key="8">
    <source>
        <dbReference type="ARBA" id="ARBA00022801"/>
    </source>
</evidence>
<evidence type="ECO:0000256" key="12">
    <source>
        <dbReference type="ARBA" id="ARBA00034256"/>
    </source>
</evidence>
<evidence type="ECO:0000256" key="5">
    <source>
        <dbReference type="ARBA" id="ARBA00013064"/>
    </source>
</evidence>
<comment type="catalytic activity">
    <reaction evidence="19">
        <text>O-phospho-L-seryl-[protein] + H2O = L-seryl-[protein] + phosphate</text>
        <dbReference type="Rhea" id="RHEA:20629"/>
        <dbReference type="Rhea" id="RHEA-COMP:9863"/>
        <dbReference type="Rhea" id="RHEA-COMP:11604"/>
        <dbReference type="ChEBI" id="CHEBI:15377"/>
        <dbReference type="ChEBI" id="CHEBI:29999"/>
        <dbReference type="ChEBI" id="CHEBI:43474"/>
        <dbReference type="ChEBI" id="CHEBI:83421"/>
        <dbReference type="EC" id="3.1.3.16"/>
    </reaction>
    <physiologicalReaction direction="left-to-right" evidence="19">
        <dbReference type="Rhea" id="RHEA:20630"/>
    </physiologicalReaction>
</comment>
<evidence type="ECO:0000256" key="16">
    <source>
        <dbReference type="ARBA" id="ARBA00043760"/>
    </source>
</evidence>
<proteinExistence type="inferred from homology"/>
<dbReference type="GO" id="GO:0016314">
    <property type="term" value="F:phosphatidylinositol-3,4,5-trisphosphate 3-phosphatase activity"/>
    <property type="evidence" value="ECO:0007669"/>
    <property type="project" value="UniProtKB-EC"/>
</dbReference>
<keyword evidence="11" id="KW-0966">Cell projection</keyword>
<comment type="catalytic activity">
    <reaction evidence="12">
        <text>1,2-dihexadecanoyl-sn-glycero-3-phospho-(1D-myo-inositol-3,4,5-trisphosphate) + H2O = 1,2-dihexadecanoyl-sn-glycero-3-phospho-(1D-myo-inositol-4,5-bisphosphate) + phosphate</text>
        <dbReference type="Rhea" id="RHEA:43560"/>
        <dbReference type="ChEBI" id="CHEBI:15377"/>
        <dbReference type="ChEBI" id="CHEBI:43474"/>
        <dbReference type="ChEBI" id="CHEBI:83420"/>
        <dbReference type="ChEBI" id="CHEBI:83423"/>
    </reaction>
    <physiologicalReaction direction="left-to-right" evidence="12">
        <dbReference type="Rhea" id="RHEA:43561"/>
    </physiologicalReaction>
</comment>
<dbReference type="InterPro" id="IPR029023">
    <property type="entry name" value="Tensin_phosphatase"/>
</dbReference>
<keyword evidence="27" id="KW-1185">Reference proteome</keyword>
<dbReference type="PROSITE" id="PS51181">
    <property type="entry name" value="PPASE_TENSIN"/>
    <property type="match status" value="1"/>
</dbReference>
<evidence type="ECO:0000256" key="3">
    <source>
        <dbReference type="ARBA" id="ARBA00007881"/>
    </source>
</evidence>
<dbReference type="InterPro" id="IPR051281">
    <property type="entry name" value="Dual-spec_lipid-protein_phosph"/>
</dbReference>
<reference evidence="26 27" key="1">
    <citation type="submission" date="2015-12" db="EMBL/GenBank/DDBJ databases">
        <title>The genome of Folsomia candida.</title>
        <authorList>
            <person name="Faddeeva A."/>
            <person name="Derks M.F."/>
            <person name="Anvar Y."/>
            <person name="Smit S."/>
            <person name="Van Straalen N."/>
            <person name="Roelofs D."/>
        </authorList>
    </citation>
    <scope>NUCLEOTIDE SEQUENCE [LARGE SCALE GENOMIC DNA]</scope>
    <source>
        <strain evidence="26 27">VU population</strain>
        <tissue evidence="26">Whole body</tissue>
    </source>
</reference>
<evidence type="ECO:0000256" key="22">
    <source>
        <dbReference type="SAM" id="MobiDB-lite"/>
    </source>
</evidence>
<dbReference type="EC" id="3.1.3.48" evidence="5"/>
<feature type="domain" description="C2 tensin-type" evidence="25">
    <location>
        <begin position="206"/>
        <end position="444"/>
    </location>
</feature>
<keyword evidence="7" id="KW-0963">Cytoplasm</keyword>
<dbReference type="Gene3D" id="3.90.190.10">
    <property type="entry name" value="Protein tyrosine phosphatase superfamily"/>
    <property type="match status" value="1"/>
</dbReference>
<comment type="similarity">
    <text evidence="3">Belongs to the PTEN phosphatase protein family.</text>
</comment>
<evidence type="ECO:0000256" key="2">
    <source>
        <dbReference type="ARBA" id="ARBA00004496"/>
    </source>
</evidence>
<evidence type="ECO:0000259" key="24">
    <source>
        <dbReference type="PROSITE" id="PS51181"/>
    </source>
</evidence>
<evidence type="ECO:0000256" key="13">
    <source>
        <dbReference type="ARBA" id="ARBA00034268"/>
    </source>
</evidence>
<dbReference type="Proteomes" id="UP000198287">
    <property type="component" value="Unassembled WGS sequence"/>
</dbReference>
<evidence type="ECO:0000256" key="6">
    <source>
        <dbReference type="ARBA" id="ARBA00013081"/>
    </source>
</evidence>
<dbReference type="Pfam" id="PF22785">
    <property type="entry name" value="Tc-R-P"/>
    <property type="match status" value="1"/>
</dbReference>
<dbReference type="InterPro" id="IPR016130">
    <property type="entry name" value="Tyr_Pase_AS"/>
</dbReference>